<feature type="compositionally biased region" description="Low complexity" evidence="1">
    <location>
        <begin position="379"/>
        <end position="389"/>
    </location>
</feature>
<feature type="compositionally biased region" description="Basic and acidic residues" evidence="1">
    <location>
        <begin position="730"/>
        <end position="742"/>
    </location>
</feature>
<feature type="compositionally biased region" description="Low complexity" evidence="1">
    <location>
        <begin position="108"/>
        <end position="127"/>
    </location>
</feature>
<feature type="region of interest" description="Disordered" evidence="1">
    <location>
        <begin position="324"/>
        <end position="422"/>
    </location>
</feature>
<feature type="compositionally biased region" description="Low complexity" evidence="1">
    <location>
        <begin position="267"/>
        <end position="282"/>
    </location>
</feature>
<gene>
    <name evidence="2" type="ORF">PSNMU_V1.4_AUG-EV-PASAV3_0037010</name>
</gene>
<feature type="compositionally biased region" description="Basic and acidic residues" evidence="1">
    <location>
        <begin position="636"/>
        <end position="653"/>
    </location>
</feature>
<organism evidence="2 3">
    <name type="scientific">Pseudo-nitzschia multistriata</name>
    <dbReference type="NCBI Taxonomy" id="183589"/>
    <lineage>
        <taxon>Eukaryota</taxon>
        <taxon>Sar</taxon>
        <taxon>Stramenopiles</taxon>
        <taxon>Ochrophyta</taxon>
        <taxon>Bacillariophyta</taxon>
        <taxon>Bacillariophyceae</taxon>
        <taxon>Bacillariophycidae</taxon>
        <taxon>Bacillariales</taxon>
        <taxon>Bacillariaceae</taxon>
        <taxon>Pseudo-nitzschia</taxon>
    </lineage>
</organism>
<dbReference type="Proteomes" id="UP000291116">
    <property type="component" value="Unassembled WGS sequence"/>
</dbReference>
<protein>
    <submittedName>
        <fullName evidence="2">Uncharacterized protein</fullName>
    </submittedName>
</protein>
<feature type="compositionally biased region" description="Acidic residues" evidence="1">
    <location>
        <begin position="885"/>
        <end position="900"/>
    </location>
</feature>
<sequence length="995" mass="111072">MQATRKVVPRKEQWNRKKQNETLGWTMASTMGSTMESTMGSTMESTMESTMASTMTSTTTPTTSHRAIDRRNDIPTSTKKTMYIKQRKPLQKRAPTPPIRYKLRDSSKNTSTNANTSGSGNNRAGSNRYRRGIRRHRSSAGTHESTKPNVPSTVDLRQRRRSATTSRLRDRRPSSKSASSATSKDRHKTSSNSSSSSSEDNILLEDLKKGDDNDGDASISLISMTEMIAADLCQMKNCKFENIGPDISAQTTKSKTTTNDKNRKMKSSSSGNASNKNSNSDSNIVFDMDVNALDFNNFQLRTSSKNTANKSWLFNKRSKAKSWHYNSGSNSSYTSPPPASTPETRSLNSGSFLPTPPRNRSRTRGTVRVDSAMEDDQSSIETSSISEITPTGCAGFERGMGVSPRSRSPNYRPPSKEHRQPEELSLGQLFLSGMLSQCFPHGPVAGTEPQVTSTHHHNTLNNLNFHSTANAEAILKDGKTNGNSSGLLHQSNPVANNNKSNKNTEAINNKNNNGGAYQKNLEEEACSYIGNNCTDSYYHQAIDVSIAKPNNINPPVFADNTERYNQLVVGYVEDDEAKKQQPHRKYSRAWFRSKREVQKRLSNTKIVVPPQQPSPNTKRSGDHPASIAARRNMKAKSKDQQQRAKMDENHHNNVEVIWKKSKSFREHQMQNKKAQLLLCSNPHKAKMEEACPEKDSGAIGRLEPSSLASQRFALKPWFRPAGPRGKSKERKCSEKRQQDSKETALQLKSNSKQLPSVLTMVVCDTNRANHHKENENHAKHRRDLLHCTSSNKRSDTNQKQQEQLQFEYDDEEDNGDGDYRVLSIVGHHHQNDLRPTTPFFDDESDSTYGFTTFTTTSSSSKHEAPVESPLSVGTNSGNRIRAVETDVENDADDEDNSERDDDSRSSTDAAIDVPNWDGNDAVVYNVPITLPGRRRRSRRNAKGDIDYSKQDGKSKTTNTMKNNNDPSKKDQGESSPSSSNVVQPISPPRLRRMLV</sequence>
<feature type="region of interest" description="Disordered" evidence="1">
    <location>
        <begin position="1"/>
        <end position="200"/>
    </location>
</feature>
<feature type="compositionally biased region" description="Low complexity" evidence="1">
    <location>
        <begin position="26"/>
        <end position="64"/>
    </location>
</feature>
<name>A0A448Z4L3_9STRA</name>
<feature type="compositionally biased region" description="Low complexity" evidence="1">
    <location>
        <begin position="955"/>
        <end position="964"/>
    </location>
</feature>
<dbReference type="AlphaFoldDB" id="A0A448Z4L3"/>
<evidence type="ECO:0000313" key="3">
    <source>
        <dbReference type="Proteomes" id="UP000291116"/>
    </source>
</evidence>
<feature type="region of interest" description="Disordered" evidence="1">
    <location>
        <begin position="249"/>
        <end position="282"/>
    </location>
</feature>
<feature type="region of interest" description="Disordered" evidence="1">
    <location>
        <begin position="713"/>
        <end position="751"/>
    </location>
</feature>
<feature type="region of interest" description="Disordered" evidence="1">
    <location>
        <begin position="601"/>
        <end position="653"/>
    </location>
</feature>
<accession>A0A448Z4L3</accession>
<evidence type="ECO:0000313" key="2">
    <source>
        <dbReference type="EMBL" id="VEU36925.1"/>
    </source>
</evidence>
<feature type="compositionally biased region" description="Polar residues" evidence="1">
    <location>
        <begin position="973"/>
        <end position="983"/>
    </location>
</feature>
<feature type="compositionally biased region" description="Basic residues" evidence="1">
    <location>
        <begin position="128"/>
        <end position="138"/>
    </location>
</feature>
<feature type="compositionally biased region" description="Basic and acidic residues" evidence="1">
    <location>
        <begin position="941"/>
        <end position="954"/>
    </location>
</feature>
<feature type="compositionally biased region" description="Basic and acidic residues" evidence="1">
    <location>
        <begin position="9"/>
        <end position="20"/>
    </location>
</feature>
<feature type="region of interest" description="Disordered" evidence="1">
    <location>
        <begin position="854"/>
        <end position="995"/>
    </location>
</feature>
<dbReference type="EMBL" id="CAACVS010000109">
    <property type="protein sequence ID" value="VEU36925.1"/>
    <property type="molecule type" value="Genomic_DNA"/>
</dbReference>
<feature type="region of interest" description="Disordered" evidence="1">
    <location>
        <begin position="476"/>
        <end position="512"/>
    </location>
</feature>
<reference evidence="2 3" key="1">
    <citation type="submission" date="2019-01" db="EMBL/GenBank/DDBJ databases">
        <authorList>
            <person name="Ferrante I. M."/>
        </authorList>
    </citation>
    <scope>NUCLEOTIDE SEQUENCE [LARGE SCALE GENOMIC DNA]</scope>
    <source>
        <strain evidence="2 3">B856</strain>
    </source>
</reference>
<proteinExistence type="predicted"/>
<feature type="compositionally biased region" description="Low complexity" evidence="1">
    <location>
        <begin position="491"/>
        <end position="512"/>
    </location>
</feature>
<feature type="compositionally biased region" description="Polar residues" evidence="1">
    <location>
        <begin position="480"/>
        <end position="490"/>
    </location>
</feature>
<keyword evidence="3" id="KW-1185">Reference proteome</keyword>
<evidence type="ECO:0000256" key="1">
    <source>
        <dbReference type="SAM" id="MobiDB-lite"/>
    </source>
</evidence>